<name>A0ABP9DE68_9BACT</name>
<protein>
    <submittedName>
        <fullName evidence="1">Uncharacterized protein</fullName>
    </submittedName>
</protein>
<proteinExistence type="predicted"/>
<organism evidence="1 2">
    <name type="scientific">Algivirga pacifica</name>
    <dbReference type="NCBI Taxonomy" id="1162670"/>
    <lineage>
        <taxon>Bacteria</taxon>
        <taxon>Pseudomonadati</taxon>
        <taxon>Bacteroidota</taxon>
        <taxon>Cytophagia</taxon>
        <taxon>Cytophagales</taxon>
        <taxon>Flammeovirgaceae</taxon>
        <taxon>Algivirga</taxon>
    </lineage>
</organism>
<evidence type="ECO:0000313" key="1">
    <source>
        <dbReference type="EMBL" id="GAA4832919.1"/>
    </source>
</evidence>
<evidence type="ECO:0000313" key="2">
    <source>
        <dbReference type="Proteomes" id="UP001500298"/>
    </source>
</evidence>
<dbReference type="Proteomes" id="UP001500298">
    <property type="component" value="Unassembled WGS sequence"/>
</dbReference>
<gene>
    <name evidence="1" type="ORF">GCM10023331_17730</name>
</gene>
<keyword evidence="2" id="KW-1185">Reference proteome</keyword>
<dbReference type="EMBL" id="BAABJX010000026">
    <property type="protein sequence ID" value="GAA4832919.1"/>
    <property type="molecule type" value="Genomic_DNA"/>
</dbReference>
<reference evidence="2" key="1">
    <citation type="journal article" date="2019" name="Int. J. Syst. Evol. Microbiol.">
        <title>The Global Catalogue of Microorganisms (GCM) 10K type strain sequencing project: providing services to taxonomists for standard genome sequencing and annotation.</title>
        <authorList>
            <consortium name="The Broad Institute Genomics Platform"/>
            <consortium name="The Broad Institute Genome Sequencing Center for Infectious Disease"/>
            <person name="Wu L."/>
            <person name="Ma J."/>
        </authorList>
    </citation>
    <scope>NUCLEOTIDE SEQUENCE [LARGE SCALE GENOMIC DNA]</scope>
    <source>
        <strain evidence="2">JCM 18326</strain>
    </source>
</reference>
<sequence>MIATLSPFFNGLGFISPGVEGVAKAGEEGKKMPESMAVLNRKFLRFIISNVNYVWFDTIPRVR</sequence>
<comment type="caution">
    <text evidence="1">The sequence shown here is derived from an EMBL/GenBank/DDBJ whole genome shotgun (WGS) entry which is preliminary data.</text>
</comment>
<accession>A0ABP9DE68</accession>